<dbReference type="Proteomes" id="UP000440304">
    <property type="component" value="Unassembled WGS sequence"/>
</dbReference>
<sequence>MEETIRDGDVLLIDTSINRIKDNAIYIVVYGDMVLVKRVHGRLNGSLQLISDNPRYPPEEVTSAEVDQLNIAGRVMWFGRTI</sequence>
<dbReference type="Gene3D" id="2.10.109.10">
    <property type="entry name" value="Umud Fragment, subunit A"/>
    <property type="match status" value="1"/>
</dbReference>
<dbReference type="Pfam" id="PF00717">
    <property type="entry name" value="Peptidase_S24"/>
    <property type="match status" value="1"/>
</dbReference>
<evidence type="ECO:0000256" key="3">
    <source>
        <dbReference type="ARBA" id="ARBA00023163"/>
    </source>
</evidence>
<reference evidence="5 6" key="1">
    <citation type="submission" date="2019-12" db="EMBL/GenBank/DDBJ databases">
        <title>Shinella granuli gen. nov., sp. nov., and proposal of the reclassification of Zoogloea ramigera ATCC 19623 as Shinella zoogloeoides sp. nov.</title>
        <authorList>
            <person name="Gao J."/>
        </authorList>
    </citation>
    <scope>NUCLEOTIDE SEQUENCE [LARGE SCALE GENOMIC DNA]</scope>
    <source>
        <strain evidence="5 6">DSM 287</strain>
    </source>
</reference>
<dbReference type="InterPro" id="IPR039418">
    <property type="entry name" value="LexA-like"/>
</dbReference>
<gene>
    <name evidence="5" type="ORF">GR156_03765</name>
</gene>
<evidence type="ECO:0000313" key="5">
    <source>
        <dbReference type="EMBL" id="MXN99402.1"/>
    </source>
</evidence>
<dbReference type="SUPFAM" id="SSF51306">
    <property type="entry name" value="LexA/Signal peptidase"/>
    <property type="match status" value="1"/>
</dbReference>
<accession>A0A6N8T7Y2</accession>
<evidence type="ECO:0000256" key="2">
    <source>
        <dbReference type="ARBA" id="ARBA00023125"/>
    </source>
</evidence>
<protein>
    <submittedName>
        <fullName evidence="5">Helix-turn-helix transcriptional regulator</fullName>
    </submittedName>
</protein>
<evidence type="ECO:0000313" key="6">
    <source>
        <dbReference type="Proteomes" id="UP000440304"/>
    </source>
</evidence>
<feature type="domain" description="Peptidase S24/S26A/S26B/S26C" evidence="4">
    <location>
        <begin position="1"/>
        <end position="76"/>
    </location>
</feature>
<organism evidence="5 6">
    <name type="scientific">Shinella zoogloeoides</name>
    <name type="common">Crabtreella saccharophila</name>
    <dbReference type="NCBI Taxonomy" id="352475"/>
    <lineage>
        <taxon>Bacteria</taxon>
        <taxon>Pseudomonadati</taxon>
        <taxon>Pseudomonadota</taxon>
        <taxon>Alphaproteobacteria</taxon>
        <taxon>Hyphomicrobiales</taxon>
        <taxon>Rhizobiaceae</taxon>
        <taxon>Shinella</taxon>
    </lineage>
</organism>
<dbReference type="GO" id="GO:0003677">
    <property type="term" value="F:DNA binding"/>
    <property type="evidence" value="ECO:0007669"/>
    <property type="project" value="UniProtKB-KW"/>
</dbReference>
<dbReference type="InterPro" id="IPR015927">
    <property type="entry name" value="Peptidase_S24_S26A/B/C"/>
</dbReference>
<dbReference type="PANTHER" id="PTHR40661:SF3">
    <property type="entry name" value="FELS-1 PROPHAGE TRANSCRIPTIONAL REGULATOR"/>
    <property type="match status" value="1"/>
</dbReference>
<evidence type="ECO:0000259" key="4">
    <source>
        <dbReference type="Pfam" id="PF00717"/>
    </source>
</evidence>
<keyword evidence="2" id="KW-0238">DNA-binding</keyword>
<dbReference type="OrthoDB" id="528805at2"/>
<keyword evidence="1" id="KW-0805">Transcription regulation</keyword>
<evidence type="ECO:0000256" key="1">
    <source>
        <dbReference type="ARBA" id="ARBA00023015"/>
    </source>
</evidence>
<dbReference type="CDD" id="cd06529">
    <property type="entry name" value="S24_LexA-like"/>
    <property type="match status" value="1"/>
</dbReference>
<dbReference type="PANTHER" id="PTHR40661">
    <property type="match status" value="1"/>
</dbReference>
<proteinExistence type="predicted"/>
<dbReference type="InterPro" id="IPR036286">
    <property type="entry name" value="LexA/Signal_pep-like_sf"/>
</dbReference>
<dbReference type="EMBL" id="WUML01000002">
    <property type="protein sequence ID" value="MXN99402.1"/>
    <property type="molecule type" value="Genomic_DNA"/>
</dbReference>
<comment type="caution">
    <text evidence="5">The sequence shown here is derived from an EMBL/GenBank/DDBJ whole genome shotgun (WGS) entry which is preliminary data.</text>
</comment>
<name>A0A6N8T7Y2_SHIZO</name>
<keyword evidence="3" id="KW-0804">Transcription</keyword>
<dbReference type="AlphaFoldDB" id="A0A6N8T7Y2"/>